<evidence type="ECO:0000256" key="1">
    <source>
        <dbReference type="ARBA" id="ARBA00004196"/>
    </source>
</evidence>
<proteinExistence type="inferred from homology"/>
<dbReference type="EMBL" id="DVFZ01000040">
    <property type="protein sequence ID" value="HIQ82259.1"/>
    <property type="molecule type" value="Genomic_DNA"/>
</dbReference>
<evidence type="ECO:0000256" key="3">
    <source>
        <dbReference type="ARBA" id="ARBA00022729"/>
    </source>
</evidence>
<feature type="domain" description="Periplasmic binding protein" evidence="5">
    <location>
        <begin position="54"/>
        <end position="298"/>
    </location>
</feature>
<dbReference type="PROSITE" id="PS51257">
    <property type="entry name" value="PROKAR_LIPOPROTEIN"/>
    <property type="match status" value="1"/>
</dbReference>
<keyword evidence="3 4" id="KW-0732">Signal</keyword>
<reference evidence="6" key="1">
    <citation type="submission" date="2020-10" db="EMBL/GenBank/DDBJ databases">
        <authorList>
            <person name="Gilroy R."/>
        </authorList>
    </citation>
    <scope>NUCLEOTIDE SEQUENCE</scope>
    <source>
        <strain evidence="6">ChiSjej6B24-2974</strain>
    </source>
</reference>
<comment type="similarity">
    <text evidence="2">Belongs to the bacterial solute-binding protein 2 family.</text>
</comment>
<dbReference type="GO" id="GO:0030313">
    <property type="term" value="C:cell envelope"/>
    <property type="evidence" value="ECO:0007669"/>
    <property type="project" value="UniProtKB-SubCell"/>
</dbReference>
<feature type="chain" id="PRO_5038941436" evidence="4">
    <location>
        <begin position="22"/>
        <end position="325"/>
    </location>
</feature>
<protein>
    <submittedName>
        <fullName evidence="6">ABC transporter substrate-binding protein</fullName>
    </submittedName>
</protein>
<dbReference type="PANTHER" id="PTHR46847">
    <property type="entry name" value="D-ALLOSE-BINDING PERIPLASMIC PROTEIN-RELATED"/>
    <property type="match status" value="1"/>
</dbReference>
<dbReference type="GO" id="GO:0030246">
    <property type="term" value="F:carbohydrate binding"/>
    <property type="evidence" value="ECO:0007669"/>
    <property type="project" value="UniProtKB-ARBA"/>
</dbReference>
<dbReference type="CDD" id="cd06309">
    <property type="entry name" value="PBP1_galactofuranose_YtfQ-like"/>
    <property type="match status" value="1"/>
</dbReference>
<comment type="subcellular location">
    <subcellularLocation>
        <location evidence="1">Cell envelope</location>
    </subcellularLocation>
</comment>
<comment type="caution">
    <text evidence="6">The sequence shown here is derived from an EMBL/GenBank/DDBJ whole genome shotgun (WGS) entry which is preliminary data.</text>
</comment>
<evidence type="ECO:0000256" key="2">
    <source>
        <dbReference type="ARBA" id="ARBA00007639"/>
    </source>
</evidence>
<evidence type="ECO:0000313" key="7">
    <source>
        <dbReference type="Proteomes" id="UP000824260"/>
    </source>
</evidence>
<organism evidence="6 7">
    <name type="scientific">Candidatus Pullichristensenella stercorigallinarum</name>
    <dbReference type="NCBI Taxonomy" id="2840909"/>
    <lineage>
        <taxon>Bacteria</taxon>
        <taxon>Bacillati</taxon>
        <taxon>Bacillota</taxon>
        <taxon>Clostridia</taxon>
        <taxon>Candidatus Pullichristensenella</taxon>
    </lineage>
</organism>
<dbReference type="Proteomes" id="UP000824260">
    <property type="component" value="Unassembled WGS sequence"/>
</dbReference>
<dbReference type="PANTHER" id="PTHR46847:SF3">
    <property type="entry name" value="GALACTOFURANOSE-BINDING PROTEIN YTFQ"/>
    <property type="match status" value="1"/>
</dbReference>
<dbReference type="InterPro" id="IPR028082">
    <property type="entry name" value="Peripla_BP_I"/>
</dbReference>
<reference evidence="6" key="2">
    <citation type="journal article" date="2021" name="PeerJ">
        <title>Extensive microbial diversity within the chicken gut microbiome revealed by metagenomics and culture.</title>
        <authorList>
            <person name="Gilroy R."/>
            <person name="Ravi A."/>
            <person name="Getino M."/>
            <person name="Pursley I."/>
            <person name="Horton D.L."/>
            <person name="Alikhan N.F."/>
            <person name="Baker D."/>
            <person name="Gharbi K."/>
            <person name="Hall N."/>
            <person name="Watson M."/>
            <person name="Adriaenssens E.M."/>
            <person name="Foster-Nyarko E."/>
            <person name="Jarju S."/>
            <person name="Secka A."/>
            <person name="Antonio M."/>
            <person name="Oren A."/>
            <person name="Chaudhuri R.R."/>
            <person name="La Ragione R."/>
            <person name="Hildebrand F."/>
            <person name="Pallen M.J."/>
        </authorList>
    </citation>
    <scope>NUCLEOTIDE SEQUENCE</scope>
    <source>
        <strain evidence="6">ChiSjej6B24-2974</strain>
    </source>
</reference>
<accession>A0A9D0ZMY4</accession>
<dbReference type="Pfam" id="PF13407">
    <property type="entry name" value="Peripla_BP_4"/>
    <property type="match status" value="1"/>
</dbReference>
<evidence type="ECO:0000259" key="5">
    <source>
        <dbReference type="Pfam" id="PF13407"/>
    </source>
</evidence>
<dbReference type="SUPFAM" id="SSF53822">
    <property type="entry name" value="Periplasmic binding protein-like I"/>
    <property type="match status" value="1"/>
</dbReference>
<feature type="signal peptide" evidence="4">
    <location>
        <begin position="1"/>
        <end position="21"/>
    </location>
</feature>
<gene>
    <name evidence="6" type="ORF">IAA52_04070</name>
</gene>
<dbReference type="AlphaFoldDB" id="A0A9D0ZMY4"/>
<dbReference type="InterPro" id="IPR025997">
    <property type="entry name" value="SBP_2_dom"/>
</dbReference>
<name>A0A9D0ZMY4_9FIRM</name>
<sequence>MAKRALVFALALTLLALSGCAPQPAPEEQAEDAVLLGFSQLGWESAWRIGNSLDIQEAAERAGVQLMFDNAQQKQENQIKAIRSFIAYQVDVIAFAPIVEQGWDTVLQEAKDAGIPVLLTDRLIVTDDPSLYVGYVGADFLEEGNKAGKFLIEKANREGLTDLKIVELSGTLSSSPMQQRGEGFRAAIEGDSRFEIIETMSGDFLRSKGKECMESLLERHEKIDVLFSHNDAMTLGAIEAIEEAGLVPGEDIIIITVDGEQAAIDLLQEGKINCVVECTPMLGDIIMDLAKKLAAGEEIPRVTNPEERAFTEFDEDLMDIPPRGY</sequence>
<evidence type="ECO:0000256" key="4">
    <source>
        <dbReference type="SAM" id="SignalP"/>
    </source>
</evidence>
<dbReference type="Gene3D" id="3.40.50.2300">
    <property type="match status" value="2"/>
</dbReference>
<evidence type="ECO:0000313" key="6">
    <source>
        <dbReference type="EMBL" id="HIQ82259.1"/>
    </source>
</evidence>